<dbReference type="EMBL" id="JAAXOX010000015">
    <property type="protein sequence ID" value="NKY24425.1"/>
    <property type="molecule type" value="Genomic_DNA"/>
</dbReference>
<proteinExistence type="predicted"/>
<organism evidence="1 2">
    <name type="scientific">Cellulomonas denverensis</name>
    <dbReference type="NCBI Taxonomy" id="264297"/>
    <lineage>
        <taxon>Bacteria</taxon>
        <taxon>Bacillati</taxon>
        <taxon>Actinomycetota</taxon>
        <taxon>Actinomycetes</taxon>
        <taxon>Micrococcales</taxon>
        <taxon>Cellulomonadaceae</taxon>
        <taxon>Cellulomonas</taxon>
    </lineage>
</organism>
<sequence>MSAPRRLGRVVVAAAAAVLAGGLAANALWSDGRQSLEPAMQTGAVSFAAQVGHDASTRVVSTVGEAVTLTIPGSELIRVLDQRGPDPEPVFWHFRMTGAAMGITGLVADVRATAQVAADGTTHDLTTGIAEAGTVLAGSVVKIYPAAAGGDCSAVPDVPAGQEDRNVLVYDGEADQVQAAGVNPEGDLVTREWCVAMDWIDDPDGLYVNEVQVIGTAEDGTVNTGLAEWRSEIAFPRQLDPLGTYVNEAWVEALAMDGTTSRDSDSWSAVVYPDPSSEPGIQLTLDPSITNLNPQVATGDQPVFTTP</sequence>
<dbReference type="AlphaFoldDB" id="A0A7X6KYJ5"/>
<comment type="caution">
    <text evidence="1">The sequence shown here is derived from an EMBL/GenBank/DDBJ whole genome shotgun (WGS) entry which is preliminary data.</text>
</comment>
<dbReference type="Proteomes" id="UP000581206">
    <property type="component" value="Unassembled WGS sequence"/>
</dbReference>
<dbReference type="RefSeq" id="WP_168631547.1">
    <property type="nucleotide sequence ID" value="NZ_BONL01000021.1"/>
</dbReference>
<accession>A0A7X6KYJ5</accession>
<protein>
    <submittedName>
        <fullName evidence="1">Uncharacterized protein</fullName>
    </submittedName>
</protein>
<name>A0A7X6KYJ5_9CELL</name>
<evidence type="ECO:0000313" key="1">
    <source>
        <dbReference type="EMBL" id="NKY24425.1"/>
    </source>
</evidence>
<reference evidence="1 2" key="1">
    <citation type="submission" date="2020-04" db="EMBL/GenBank/DDBJ databases">
        <title>MicrobeNet Type strains.</title>
        <authorList>
            <person name="Nicholson A.C."/>
        </authorList>
    </citation>
    <scope>NUCLEOTIDE SEQUENCE [LARGE SCALE GENOMIC DNA]</scope>
    <source>
        <strain evidence="1 2">ATCC BAA-788</strain>
    </source>
</reference>
<gene>
    <name evidence="1" type="ORF">HGA03_17330</name>
</gene>
<evidence type="ECO:0000313" key="2">
    <source>
        <dbReference type="Proteomes" id="UP000581206"/>
    </source>
</evidence>
<keyword evidence="2" id="KW-1185">Reference proteome</keyword>